<gene>
    <name evidence="1" type="ORF">BDW02DRAFT_617241</name>
</gene>
<organism evidence="1 2">
    <name type="scientific">Decorospora gaudefroyi</name>
    <dbReference type="NCBI Taxonomy" id="184978"/>
    <lineage>
        <taxon>Eukaryota</taxon>
        <taxon>Fungi</taxon>
        <taxon>Dikarya</taxon>
        <taxon>Ascomycota</taxon>
        <taxon>Pezizomycotina</taxon>
        <taxon>Dothideomycetes</taxon>
        <taxon>Pleosporomycetidae</taxon>
        <taxon>Pleosporales</taxon>
        <taxon>Pleosporineae</taxon>
        <taxon>Pleosporaceae</taxon>
        <taxon>Decorospora</taxon>
    </lineage>
</organism>
<sequence>MRLNRLTTNNWQVITKYIDVLSLLKECTKRLKSRGKAKDKDKAINDSKPSSFGAIAKIILVFKYLLTTLESRLQSYN</sequence>
<keyword evidence="2" id="KW-1185">Reference proteome</keyword>
<proteinExistence type="predicted"/>
<name>A0A6A5JVC3_9PLEO</name>
<dbReference type="Proteomes" id="UP000800040">
    <property type="component" value="Unassembled WGS sequence"/>
</dbReference>
<accession>A0A6A5JVC3</accession>
<protein>
    <submittedName>
        <fullName evidence="1">Uncharacterized protein</fullName>
    </submittedName>
</protein>
<evidence type="ECO:0000313" key="2">
    <source>
        <dbReference type="Proteomes" id="UP000800040"/>
    </source>
</evidence>
<feature type="non-terminal residue" evidence="1">
    <location>
        <position position="77"/>
    </location>
</feature>
<evidence type="ECO:0000313" key="1">
    <source>
        <dbReference type="EMBL" id="KAF1828245.1"/>
    </source>
</evidence>
<dbReference type="OrthoDB" id="3780340at2759"/>
<dbReference type="EMBL" id="ML975599">
    <property type="protein sequence ID" value="KAF1828245.1"/>
    <property type="molecule type" value="Genomic_DNA"/>
</dbReference>
<reference evidence="1" key="1">
    <citation type="submission" date="2020-01" db="EMBL/GenBank/DDBJ databases">
        <authorList>
            <consortium name="DOE Joint Genome Institute"/>
            <person name="Haridas S."/>
            <person name="Albert R."/>
            <person name="Binder M."/>
            <person name="Bloem J."/>
            <person name="Labutti K."/>
            <person name="Salamov A."/>
            <person name="Andreopoulos B."/>
            <person name="Baker S.E."/>
            <person name="Barry K."/>
            <person name="Bills G."/>
            <person name="Bluhm B.H."/>
            <person name="Cannon C."/>
            <person name="Castanera R."/>
            <person name="Culley D.E."/>
            <person name="Daum C."/>
            <person name="Ezra D."/>
            <person name="Gonzalez J.B."/>
            <person name="Henrissat B."/>
            <person name="Kuo A."/>
            <person name="Liang C."/>
            <person name="Lipzen A."/>
            <person name="Lutzoni F."/>
            <person name="Magnuson J."/>
            <person name="Mondo S."/>
            <person name="Nolan M."/>
            <person name="Ohm R."/>
            <person name="Pangilinan J."/>
            <person name="Park H.-J."/>
            <person name="Ramirez L."/>
            <person name="Alfaro M."/>
            <person name="Sun H."/>
            <person name="Tritt A."/>
            <person name="Yoshinaga Y."/>
            <person name="Zwiers L.-H."/>
            <person name="Turgeon B.G."/>
            <person name="Goodwin S.B."/>
            <person name="Spatafora J.W."/>
            <person name="Crous P.W."/>
            <person name="Grigoriev I.V."/>
        </authorList>
    </citation>
    <scope>NUCLEOTIDE SEQUENCE</scope>
    <source>
        <strain evidence="1">P77</strain>
    </source>
</reference>
<dbReference type="AlphaFoldDB" id="A0A6A5JVC3"/>